<evidence type="ECO:0000256" key="1">
    <source>
        <dbReference type="SAM" id="Phobius"/>
    </source>
</evidence>
<sequence>MSRGDHGDIADDSTTTPWITVVERVAPAARAVAVLGDGGEGRRRAVRSYAEGDRIDGPELVPIMLGLQREAASDALRPALAALAERDAEARRGANRRADDAFLGGVSAAGSGSARSASLWPLALAVLAAIVGPVLAFPAKNGGYLLESEPAALWGGALSLAAALWMAFAEPRRRNVLAMHYPPKLLILLAVLAAIGLALLWWQVSRDGWWVTWPIVVGTLMFAGAIVLELRAFVEFRAWQREHVPAAIAEAERAVAAAHDEVERIDADSLRELERLLAEEPEAEGLMRRAAVVDGLGVLYLRRLLDSATAEECLVRGLA</sequence>
<organism evidence="2 3">
    <name type="scientific">Agromyces lapidis</name>
    <dbReference type="NCBI Taxonomy" id="279574"/>
    <lineage>
        <taxon>Bacteria</taxon>
        <taxon>Bacillati</taxon>
        <taxon>Actinomycetota</taxon>
        <taxon>Actinomycetes</taxon>
        <taxon>Micrococcales</taxon>
        <taxon>Microbacteriaceae</taxon>
        <taxon>Agromyces</taxon>
    </lineage>
</organism>
<evidence type="ECO:0000313" key="2">
    <source>
        <dbReference type="EMBL" id="MFB9641624.1"/>
    </source>
</evidence>
<keyword evidence="1" id="KW-0812">Transmembrane</keyword>
<reference evidence="2 3" key="1">
    <citation type="submission" date="2024-09" db="EMBL/GenBank/DDBJ databases">
        <authorList>
            <person name="Sun Q."/>
            <person name="Mori K."/>
        </authorList>
    </citation>
    <scope>NUCLEOTIDE SEQUENCE [LARGE SCALE GENOMIC DNA]</scope>
    <source>
        <strain evidence="2 3">JCM 14321</strain>
    </source>
</reference>
<accession>A0ABV5SMQ8</accession>
<proteinExistence type="predicted"/>
<feature type="transmembrane region" description="Helical" evidence="1">
    <location>
        <begin position="151"/>
        <end position="169"/>
    </location>
</feature>
<keyword evidence="3" id="KW-1185">Reference proteome</keyword>
<evidence type="ECO:0000313" key="3">
    <source>
        <dbReference type="Proteomes" id="UP001589667"/>
    </source>
</evidence>
<name>A0ABV5SMQ8_9MICO</name>
<gene>
    <name evidence="2" type="ORF">ACFFQV_04895</name>
</gene>
<dbReference type="Proteomes" id="UP001589667">
    <property type="component" value="Unassembled WGS sequence"/>
</dbReference>
<feature type="transmembrane region" description="Helical" evidence="1">
    <location>
        <begin position="181"/>
        <end position="202"/>
    </location>
</feature>
<keyword evidence="1" id="KW-1133">Transmembrane helix</keyword>
<feature type="transmembrane region" description="Helical" evidence="1">
    <location>
        <begin position="119"/>
        <end position="139"/>
    </location>
</feature>
<comment type="caution">
    <text evidence="2">The sequence shown here is derived from an EMBL/GenBank/DDBJ whole genome shotgun (WGS) entry which is preliminary data.</text>
</comment>
<dbReference type="EMBL" id="JBHMBL010000001">
    <property type="protein sequence ID" value="MFB9641624.1"/>
    <property type="molecule type" value="Genomic_DNA"/>
</dbReference>
<feature type="transmembrane region" description="Helical" evidence="1">
    <location>
        <begin position="208"/>
        <end position="228"/>
    </location>
</feature>
<keyword evidence="1" id="KW-0472">Membrane</keyword>
<protein>
    <submittedName>
        <fullName evidence="2">Uncharacterized protein</fullName>
    </submittedName>
</protein>
<dbReference type="RefSeq" id="WP_157423205.1">
    <property type="nucleotide sequence ID" value="NZ_BAAANI010000006.1"/>
</dbReference>